<reference evidence="9 10" key="1">
    <citation type="submission" date="2024-03" db="EMBL/GenBank/DDBJ databases">
        <title>Aureococcus anophagefferens CCMP1851 and Kratosvirus quantuckense: Draft genome of a second virus-susceptible host strain in the model system.</title>
        <authorList>
            <person name="Chase E."/>
            <person name="Truchon A.R."/>
            <person name="Schepens W."/>
            <person name="Wilhelm S.W."/>
        </authorList>
    </citation>
    <scope>NUCLEOTIDE SEQUENCE [LARGE SCALE GENOMIC DNA]</scope>
    <source>
        <strain evidence="9 10">CCMP1851</strain>
    </source>
</reference>
<dbReference type="InterPro" id="IPR008949">
    <property type="entry name" value="Isoprenoid_synthase_dom_sf"/>
</dbReference>
<evidence type="ECO:0000256" key="8">
    <source>
        <dbReference type="SAM" id="SignalP"/>
    </source>
</evidence>
<keyword evidence="6" id="KW-0414">Isoprene biosynthesis</keyword>
<dbReference type="CDD" id="cd00685">
    <property type="entry name" value="Trans_IPPS_HT"/>
    <property type="match status" value="1"/>
</dbReference>
<evidence type="ECO:0000256" key="3">
    <source>
        <dbReference type="ARBA" id="ARBA00022679"/>
    </source>
</evidence>
<dbReference type="SFLD" id="SFLDS00005">
    <property type="entry name" value="Isoprenoid_Synthase_Type_I"/>
    <property type="match status" value="1"/>
</dbReference>
<organism evidence="9 10">
    <name type="scientific">Aureococcus anophagefferens</name>
    <name type="common">Harmful bloom alga</name>
    <dbReference type="NCBI Taxonomy" id="44056"/>
    <lineage>
        <taxon>Eukaryota</taxon>
        <taxon>Sar</taxon>
        <taxon>Stramenopiles</taxon>
        <taxon>Ochrophyta</taxon>
        <taxon>Pelagophyceae</taxon>
        <taxon>Pelagomonadales</taxon>
        <taxon>Pelagomonadaceae</taxon>
        <taxon>Aureococcus</taxon>
    </lineage>
</organism>
<dbReference type="PANTHER" id="PTHR43281:SF1">
    <property type="entry name" value="FARNESYL DIPHOSPHATE SYNTHASE"/>
    <property type="match status" value="1"/>
</dbReference>
<keyword evidence="4" id="KW-0479">Metal-binding</keyword>
<sequence>MMARYLPVRACLFASLFGVATSLVGPAPAFRHARSPVVRSVLAEPSVASPAELAKDFDLKAYFAKKVAAVEKALDESLTCTTPETKIIVESMRYSLLAGGKRVRPVMCIAACEMFGGTEAMAMPTAVAIEMIHTMSLIHDDLPAMDNDDLRRGMPTNHVIYGDDVAILAGDALLSTSFEHCAVGSTAEGIPAERIVETIRRLGEAVGAVGLAGGQVMDLECEAKSGVSLEELTWIHTHKTAKLLEVSVAAGAVLAGAAKDDVRQCETYANDIGIAFQVADDILDVTATSEMLGKTAGKDEDTDKTTYPKLMGLDGARAEADRLYSEAIDSLAPYGEKAVPLIAIAKYIVERQN</sequence>
<dbReference type="PANTHER" id="PTHR43281">
    <property type="entry name" value="FARNESYL DIPHOSPHATE SYNTHASE"/>
    <property type="match status" value="1"/>
</dbReference>
<dbReference type="EMBL" id="JBBJCI010000206">
    <property type="protein sequence ID" value="KAK7241113.1"/>
    <property type="molecule type" value="Genomic_DNA"/>
</dbReference>
<keyword evidence="5" id="KW-0460">Magnesium</keyword>
<dbReference type="Pfam" id="PF00348">
    <property type="entry name" value="polyprenyl_synt"/>
    <property type="match status" value="1"/>
</dbReference>
<dbReference type="PROSITE" id="PS00723">
    <property type="entry name" value="POLYPRENYL_SYNTHASE_1"/>
    <property type="match status" value="1"/>
</dbReference>
<dbReference type="InterPro" id="IPR053378">
    <property type="entry name" value="Prenyl_diphosphate_synthase"/>
</dbReference>
<evidence type="ECO:0000256" key="5">
    <source>
        <dbReference type="ARBA" id="ARBA00022842"/>
    </source>
</evidence>
<comment type="cofactor">
    <cofactor evidence="1">
        <name>Mg(2+)</name>
        <dbReference type="ChEBI" id="CHEBI:18420"/>
    </cofactor>
</comment>
<evidence type="ECO:0000313" key="10">
    <source>
        <dbReference type="Proteomes" id="UP001363151"/>
    </source>
</evidence>
<protein>
    <submittedName>
        <fullName evidence="9">Polyprenyl synthetase</fullName>
    </submittedName>
</protein>
<evidence type="ECO:0000256" key="4">
    <source>
        <dbReference type="ARBA" id="ARBA00022723"/>
    </source>
</evidence>
<name>A0ABR1FXX2_AURAN</name>
<keyword evidence="10" id="KW-1185">Reference proteome</keyword>
<dbReference type="Proteomes" id="UP001363151">
    <property type="component" value="Unassembled WGS sequence"/>
</dbReference>
<dbReference type="Gene3D" id="1.10.600.10">
    <property type="entry name" value="Farnesyl Diphosphate Synthase"/>
    <property type="match status" value="1"/>
</dbReference>
<keyword evidence="3 7" id="KW-0808">Transferase</keyword>
<dbReference type="NCBIfam" id="NF045485">
    <property type="entry name" value="FPPsyn"/>
    <property type="match status" value="1"/>
</dbReference>
<dbReference type="PROSITE" id="PS00444">
    <property type="entry name" value="POLYPRENYL_SYNTHASE_2"/>
    <property type="match status" value="1"/>
</dbReference>
<proteinExistence type="inferred from homology"/>
<comment type="similarity">
    <text evidence="2 7">Belongs to the FPP/GGPP synthase family.</text>
</comment>
<dbReference type="SUPFAM" id="SSF48576">
    <property type="entry name" value="Terpenoid synthases"/>
    <property type="match status" value="1"/>
</dbReference>
<dbReference type="InterPro" id="IPR033749">
    <property type="entry name" value="Polyprenyl_synt_CS"/>
</dbReference>
<comment type="caution">
    <text evidence="9">The sequence shown here is derived from an EMBL/GenBank/DDBJ whole genome shotgun (WGS) entry which is preliminary data.</text>
</comment>
<evidence type="ECO:0000256" key="7">
    <source>
        <dbReference type="RuleBase" id="RU004466"/>
    </source>
</evidence>
<accession>A0ABR1FXX2</accession>
<keyword evidence="8" id="KW-0732">Signal</keyword>
<feature type="chain" id="PRO_5045200757" evidence="8">
    <location>
        <begin position="23"/>
        <end position="353"/>
    </location>
</feature>
<evidence type="ECO:0000313" key="9">
    <source>
        <dbReference type="EMBL" id="KAK7241113.1"/>
    </source>
</evidence>
<feature type="signal peptide" evidence="8">
    <location>
        <begin position="1"/>
        <end position="22"/>
    </location>
</feature>
<dbReference type="InterPro" id="IPR000092">
    <property type="entry name" value="Polyprenyl_synt"/>
</dbReference>
<evidence type="ECO:0000256" key="1">
    <source>
        <dbReference type="ARBA" id="ARBA00001946"/>
    </source>
</evidence>
<gene>
    <name evidence="9" type="primary">GGPS1</name>
    <name evidence="9" type="ORF">SO694_00053297</name>
</gene>
<evidence type="ECO:0000256" key="6">
    <source>
        <dbReference type="ARBA" id="ARBA00023229"/>
    </source>
</evidence>
<evidence type="ECO:0000256" key="2">
    <source>
        <dbReference type="ARBA" id="ARBA00006706"/>
    </source>
</evidence>
<dbReference type="SFLD" id="SFLDG01017">
    <property type="entry name" value="Polyprenyl_Transferase_Like"/>
    <property type="match status" value="1"/>
</dbReference>